<dbReference type="Gene3D" id="2.60.40.10">
    <property type="entry name" value="Immunoglobulins"/>
    <property type="match status" value="1"/>
</dbReference>
<evidence type="ECO:0000313" key="3">
    <source>
        <dbReference type="Proteomes" id="UP000694941"/>
    </source>
</evidence>
<name>A0ABM1TK84_LIMPO</name>
<feature type="region of interest" description="Disordered" evidence="1">
    <location>
        <begin position="533"/>
        <end position="558"/>
    </location>
</feature>
<dbReference type="RefSeq" id="XP_022256290.1">
    <property type="nucleotide sequence ID" value="XM_022400582.1"/>
</dbReference>
<dbReference type="Proteomes" id="UP000694941">
    <property type="component" value="Unplaced"/>
</dbReference>
<dbReference type="SUPFAM" id="SSF49265">
    <property type="entry name" value="Fibronectin type III"/>
    <property type="match status" value="1"/>
</dbReference>
<protein>
    <submittedName>
        <fullName evidence="4">Uncharacterized protein LOC111089005</fullName>
    </submittedName>
</protein>
<dbReference type="InterPro" id="IPR013783">
    <property type="entry name" value="Ig-like_fold"/>
</dbReference>
<accession>A0ABM1TK84</accession>
<dbReference type="InterPro" id="IPR003961">
    <property type="entry name" value="FN3_dom"/>
</dbReference>
<sequence length="631" mass="71090">MNVGYTSDAYDDFELLSLSSTQNSITVSWKVKTAEKDTEKWKVLFRTSNDSPYKMTINPEEQIISYVAKDPSKLHTESTYVTYVSKITKLVPNTTYVICISFARNSRFLIQPEKCQAIKTISHIITSHTSTVSVETSEDVKPKTFHIKTILTDININPKSISITLKIVTASTTERSVIQNYSLNDSSDSLKWIIRVRKFASFNITETEISVDTNEVQSNRSFEYTVTDLSPSTGYDFCVQAINSKLVDETDKILPDIVSPLVHQSLYKENMNSISTSCKEVVTPKEKIFPVTEVAIATTVSTSTSAVVVAVVFFCCPKSIFKCKTKKLKEKLLGKTSLDDNVSHEKKKKDTSLKKFLTKNEQTPSRHFCLEEETETERNNSLNLLRDRLANLETEENFLRQQVNSQNFNSQPTPRDTPGRSLIPGLSGATSIYERPKTPNENRVHYLTPKMLQETPTNYITLQHSEYSEGYSTSKNESMRSSSVYLNPEEVQYIGGQKVQILVHGSRTLPRNSKDIFPFHSRYSLPRAYWSKDGTARHPSSSSESEHQGTKSLNSTGKGKLWFRSNSLSDSTSGMSSHCSQLSSQGSISSSISFSDDVFIDFRKHFDAPTTSHVDFGPKISTNQPYCIEHV</sequence>
<evidence type="ECO:0000256" key="1">
    <source>
        <dbReference type="SAM" id="MobiDB-lite"/>
    </source>
</evidence>
<evidence type="ECO:0000259" key="2">
    <source>
        <dbReference type="Pfam" id="PF00041"/>
    </source>
</evidence>
<gene>
    <name evidence="4" type="primary">LOC111089005</name>
</gene>
<keyword evidence="3" id="KW-1185">Reference proteome</keyword>
<organism evidence="3 4">
    <name type="scientific">Limulus polyphemus</name>
    <name type="common">Atlantic horseshoe crab</name>
    <dbReference type="NCBI Taxonomy" id="6850"/>
    <lineage>
        <taxon>Eukaryota</taxon>
        <taxon>Metazoa</taxon>
        <taxon>Ecdysozoa</taxon>
        <taxon>Arthropoda</taxon>
        <taxon>Chelicerata</taxon>
        <taxon>Merostomata</taxon>
        <taxon>Xiphosura</taxon>
        <taxon>Limulidae</taxon>
        <taxon>Limulus</taxon>
    </lineage>
</organism>
<evidence type="ECO:0000313" key="4">
    <source>
        <dbReference type="RefSeq" id="XP_022256290.1"/>
    </source>
</evidence>
<feature type="domain" description="Fibronectin type-III" evidence="2">
    <location>
        <begin position="183"/>
        <end position="245"/>
    </location>
</feature>
<dbReference type="GeneID" id="111089005"/>
<reference evidence="4" key="1">
    <citation type="submission" date="2025-08" db="UniProtKB">
        <authorList>
            <consortium name="RefSeq"/>
        </authorList>
    </citation>
    <scope>IDENTIFICATION</scope>
    <source>
        <tissue evidence="4">Muscle</tissue>
    </source>
</reference>
<proteinExistence type="predicted"/>
<dbReference type="InterPro" id="IPR036116">
    <property type="entry name" value="FN3_sf"/>
</dbReference>
<dbReference type="Pfam" id="PF00041">
    <property type="entry name" value="fn3"/>
    <property type="match status" value="1"/>
</dbReference>